<evidence type="ECO:0000313" key="2">
    <source>
        <dbReference type="Proteomes" id="UP001061889"/>
    </source>
</evidence>
<keyword evidence="1" id="KW-0269">Exonuclease</keyword>
<evidence type="ECO:0000313" key="1">
    <source>
        <dbReference type="EMBL" id="UMO77815.1"/>
    </source>
</evidence>
<dbReference type="InterPro" id="IPR029060">
    <property type="entry name" value="PIN-like_dom_sf"/>
</dbReference>
<reference evidence="1" key="1">
    <citation type="submission" date="2021-11" db="EMBL/GenBank/DDBJ databases">
        <title>Phage-based biocontrol of nitrification in agricultural soil.</title>
        <authorList>
            <person name="Muniesa M."/>
            <person name="Quiros P."/>
            <person name="Salaet I."/>
        </authorList>
    </citation>
    <scope>NUCLEOTIDE SEQUENCE</scope>
</reference>
<sequence length="304" mass="34632">MDRLSRLKGISTELDNQFAVASSGVTVLIDGDIIAYNVTANVSKLTTAIRRFQQEVLKAIFLTKAQRAIVHLTSSSGDKNKRKLIVADLPYQSNRAGKDKPPLLEALRVSMSKENNWLDMFECYLWEDIEADDALMIDAHRLKDKGIMYSADKDLRQTPYPYYEIKTGKLFPALDGIGWVDLRYTERSNGVGKLTGHGELFLWTQMLAGDTVDNVRGLRKAYGKNIGDTRAVEEMRGITDREEMIHKVTHLYATIGQNPIPELWMLYLLQAPDKTAIDYLLEQPVSPDVRKWINKLLKEVKWLK</sequence>
<proteinExistence type="predicted"/>
<dbReference type="Proteomes" id="UP001061889">
    <property type="component" value="Segment"/>
</dbReference>
<name>A0A976MG30_9CAUD</name>
<accession>A0A976MG30</accession>
<keyword evidence="1" id="KW-0540">Nuclease</keyword>
<organism evidence="1 2">
    <name type="scientific">Bacteriophage Phi NF-1</name>
    <dbReference type="NCBI Taxonomy" id="2900273"/>
    <lineage>
        <taxon>Viruses</taxon>
        <taxon>Duplodnaviria</taxon>
        <taxon>Heunggongvirae</taxon>
        <taxon>Uroviricota</taxon>
        <taxon>Caudoviricetes</taxon>
        <taxon>Autographivirales</taxon>
        <taxon>Autoscriptoviridae</taxon>
        <taxon>Catalonvirus</taxon>
        <taxon>Catalonvirus NF1</taxon>
    </lineage>
</organism>
<keyword evidence="2" id="KW-1185">Reference proteome</keyword>
<dbReference type="SUPFAM" id="SSF88723">
    <property type="entry name" value="PIN domain-like"/>
    <property type="match status" value="1"/>
</dbReference>
<dbReference type="Gene3D" id="3.40.50.1010">
    <property type="entry name" value="5'-nuclease"/>
    <property type="match status" value="1"/>
</dbReference>
<keyword evidence="1" id="KW-0378">Hydrolase</keyword>
<dbReference type="EMBL" id="OL634959">
    <property type="protein sequence ID" value="UMO77815.1"/>
    <property type="molecule type" value="Genomic_DNA"/>
</dbReference>
<dbReference type="GO" id="GO:0004527">
    <property type="term" value="F:exonuclease activity"/>
    <property type="evidence" value="ECO:0007669"/>
    <property type="project" value="UniProtKB-KW"/>
</dbReference>
<protein>
    <submittedName>
        <fullName evidence="1">DNA exonuclease</fullName>
    </submittedName>
</protein>